<protein>
    <submittedName>
        <fullName evidence="3">Helix-turn-helix domain-containing protein</fullName>
    </submittedName>
</protein>
<dbReference type="Gene3D" id="1.10.260.40">
    <property type="entry name" value="lambda repressor-like DNA-binding domains"/>
    <property type="match status" value="1"/>
</dbReference>
<dbReference type="GO" id="GO:0003677">
    <property type="term" value="F:DNA binding"/>
    <property type="evidence" value="ECO:0007669"/>
    <property type="project" value="InterPro"/>
</dbReference>
<evidence type="ECO:0000256" key="1">
    <source>
        <dbReference type="SAM" id="MobiDB-lite"/>
    </source>
</evidence>
<keyword evidence="2" id="KW-0812">Transmembrane</keyword>
<dbReference type="Pfam" id="PF13413">
    <property type="entry name" value="HTH_25"/>
    <property type="match status" value="1"/>
</dbReference>
<organism evidence="3 4">
    <name type="scientific">candidate division WWE3 bacterium</name>
    <dbReference type="NCBI Taxonomy" id="2053526"/>
    <lineage>
        <taxon>Bacteria</taxon>
        <taxon>Katanobacteria</taxon>
    </lineage>
</organism>
<dbReference type="Gene3D" id="2.60.40.10">
    <property type="entry name" value="Immunoglobulins"/>
    <property type="match status" value="1"/>
</dbReference>
<keyword evidence="2" id="KW-0472">Membrane</keyword>
<dbReference type="AlphaFoldDB" id="A0A928TUV3"/>
<comment type="caution">
    <text evidence="3">The sequence shown here is derived from an EMBL/GenBank/DDBJ whole genome shotgun (WGS) entry which is preliminary data.</text>
</comment>
<dbReference type="Pfam" id="PF09136">
    <property type="entry name" value="Glucodextran_B"/>
    <property type="match status" value="1"/>
</dbReference>
<sequence>MTFLHKRVGDGNTAFGADLRDLRDLRGISLEQASAETHIQRSLLKAFEEDRLRDINDPIFAERHFLAYVDYLGGYRPYFTARYANQLAALNSRRTIGDLLPRQRSVRPLDFFVGPQFLAFLGVLTLAGVLGAYVLWQARAVNTPPPLVVSAPVDGARLDTARVQVVGRTIPEAIVTVNGQDAPVDGDGVFHAALDIRRGTTVITVIAKRRRGSETRLERHVVFDRPLPDSEELEQLLAPPPEGATTTNKTPF</sequence>
<accession>A0A928TUV3</accession>
<proteinExistence type="predicted"/>
<gene>
    <name evidence="3" type="ORF">HS096_02930</name>
</gene>
<evidence type="ECO:0000313" key="3">
    <source>
        <dbReference type="EMBL" id="MBE7525315.1"/>
    </source>
</evidence>
<name>A0A928TUV3_UNCKA</name>
<feature type="region of interest" description="Disordered" evidence="1">
    <location>
        <begin position="233"/>
        <end position="252"/>
    </location>
</feature>
<dbReference type="InterPro" id="IPR013783">
    <property type="entry name" value="Ig-like_fold"/>
</dbReference>
<keyword evidence="2" id="KW-1133">Transmembrane helix</keyword>
<evidence type="ECO:0000313" key="4">
    <source>
        <dbReference type="Proteomes" id="UP000710385"/>
    </source>
</evidence>
<reference evidence="3" key="1">
    <citation type="submission" date="2020-05" db="EMBL/GenBank/DDBJ databases">
        <title>High-Quality Genomes of Partial-Nitritation/Anammox System by Hierarchical Clustering Based Hybrid Assembly.</title>
        <authorList>
            <person name="Liu L."/>
            <person name="Wang Y."/>
            <person name="Che Y."/>
            <person name="Chen Y."/>
            <person name="Xia Y."/>
            <person name="Luo R."/>
            <person name="Cheng S.H."/>
            <person name="Zheng C."/>
            <person name="Zhang T."/>
        </authorList>
    </citation>
    <scope>NUCLEOTIDE SEQUENCE</scope>
    <source>
        <strain evidence="3">H1_PAT1</strain>
    </source>
</reference>
<dbReference type="Proteomes" id="UP000710385">
    <property type="component" value="Unassembled WGS sequence"/>
</dbReference>
<feature type="transmembrane region" description="Helical" evidence="2">
    <location>
        <begin position="111"/>
        <end position="136"/>
    </location>
</feature>
<dbReference type="EMBL" id="JABTTY010000001">
    <property type="protein sequence ID" value="MBE7525315.1"/>
    <property type="molecule type" value="Genomic_DNA"/>
</dbReference>
<evidence type="ECO:0000256" key="2">
    <source>
        <dbReference type="SAM" id="Phobius"/>
    </source>
</evidence>
<dbReference type="InterPro" id="IPR010982">
    <property type="entry name" value="Lambda_DNA-bd_dom_sf"/>
</dbReference>